<organism evidence="3 4">
    <name type="scientific">Fundicoccus ignavus</name>
    <dbReference type="NCBI Taxonomy" id="2664442"/>
    <lineage>
        <taxon>Bacteria</taxon>
        <taxon>Bacillati</taxon>
        <taxon>Bacillota</taxon>
        <taxon>Bacilli</taxon>
        <taxon>Lactobacillales</taxon>
        <taxon>Aerococcaceae</taxon>
        <taxon>Fundicoccus</taxon>
    </lineage>
</organism>
<evidence type="ECO:0000256" key="1">
    <source>
        <dbReference type="SAM" id="Phobius"/>
    </source>
</evidence>
<dbReference type="EMBL" id="WJQR01000002">
    <property type="protein sequence ID" value="MRI80735.1"/>
    <property type="molecule type" value="Genomic_DNA"/>
</dbReference>
<feature type="transmembrane region" description="Helical" evidence="1">
    <location>
        <begin position="240"/>
        <end position="262"/>
    </location>
</feature>
<feature type="transmembrane region" description="Helical" evidence="1">
    <location>
        <begin position="178"/>
        <end position="205"/>
    </location>
</feature>
<evidence type="ECO:0000313" key="5">
    <source>
        <dbReference type="Proteomes" id="UP000469870"/>
    </source>
</evidence>
<feature type="transmembrane region" description="Helical" evidence="1">
    <location>
        <begin position="342"/>
        <end position="366"/>
    </location>
</feature>
<name>A0A6I2GW50_9LACT</name>
<keyword evidence="4" id="KW-1185">Reference proteome</keyword>
<feature type="transmembrane region" description="Helical" evidence="1">
    <location>
        <begin position="145"/>
        <end position="166"/>
    </location>
</feature>
<accession>A0A6I2GW50</accession>
<feature type="transmembrane region" description="Helical" evidence="1">
    <location>
        <begin position="309"/>
        <end position="330"/>
    </location>
</feature>
<feature type="transmembrane region" description="Helical" evidence="1">
    <location>
        <begin position="269"/>
        <end position="289"/>
    </location>
</feature>
<feature type="transmembrane region" description="Helical" evidence="1">
    <location>
        <begin position="421"/>
        <end position="443"/>
    </location>
</feature>
<dbReference type="EMBL" id="WJQS01000001">
    <property type="protein sequence ID" value="MRI84563.1"/>
    <property type="molecule type" value="Genomic_DNA"/>
</dbReference>
<keyword evidence="1" id="KW-1133">Transmembrane helix</keyword>
<dbReference type="GO" id="GO:0015128">
    <property type="term" value="F:gluconate transmembrane transporter activity"/>
    <property type="evidence" value="ECO:0007669"/>
    <property type="project" value="InterPro"/>
</dbReference>
<feature type="transmembrane region" description="Helical" evidence="1">
    <location>
        <begin position="26"/>
        <end position="43"/>
    </location>
</feature>
<keyword evidence="1" id="KW-0812">Transmembrane</keyword>
<evidence type="ECO:0000313" key="4">
    <source>
        <dbReference type="Proteomes" id="UP000430975"/>
    </source>
</evidence>
<keyword evidence="1" id="KW-0472">Membrane</keyword>
<comment type="caution">
    <text evidence="3">The sequence shown here is derived from an EMBL/GenBank/DDBJ whole genome shotgun (WGS) entry which is preliminary data.</text>
</comment>
<protein>
    <submittedName>
        <fullName evidence="3">GntP family permease</fullName>
    </submittedName>
</protein>
<dbReference type="AlphaFoldDB" id="A0A6I2GW50"/>
<proteinExistence type="predicted"/>
<dbReference type="InterPro" id="IPR003474">
    <property type="entry name" value="Glcn_transporter"/>
</dbReference>
<dbReference type="PANTHER" id="PTHR30354:SF7">
    <property type="entry name" value="BLL7963 PROTEIN"/>
    <property type="match status" value="1"/>
</dbReference>
<feature type="transmembrane region" description="Helical" evidence="1">
    <location>
        <begin position="55"/>
        <end position="79"/>
    </location>
</feature>
<evidence type="ECO:0000313" key="3">
    <source>
        <dbReference type="EMBL" id="MRI84563.1"/>
    </source>
</evidence>
<dbReference type="PANTHER" id="PTHR30354">
    <property type="entry name" value="GNT FAMILY GLUCONATE TRANSPORTER"/>
    <property type="match status" value="1"/>
</dbReference>
<feature type="transmembrane region" description="Helical" evidence="1">
    <location>
        <begin position="107"/>
        <end position="133"/>
    </location>
</feature>
<evidence type="ECO:0000313" key="2">
    <source>
        <dbReference type="EMBL" id="MRI80735.1"/>
    </source>
</evidence>
<dbReference type="RefSeq" id="WP_153861231.1">
    <property type="nucleotide sequence ID" value="NZ_WJQR01000002.1"/>
</dbReference>
<dbReference type="Proteomes" id="UP000469870">
    <property type="component" value="Unassembled WGS sequence"/>
</dbReference>
<feature type="transmembrane region" description="Helical" evidence="1">
    <location>
        <begin position="6"/>
        <end position="21"/>
    </location>
</feature>
<dbReference type="Proteomes" id="UP000430975">
    <property type="component" value="Unassembled WGS sequence"/>
</dbReference>
<feature type="transmembrane region" description="Helical" evidence="1">
    <location>
        <begin position="386"/>
        <end position="409"/>
    </location>
</feature>
<dbReference type="GO" id="GO:0005886">
    <property type="term" value="C:plasma membrane"/>
    <property type="evidence" value="ECO:0007669"/>
    <property type="project" value="TreeGrafter"/>
</dbReference>
<sequence length="444" mass="47193">MELLGSLGVLVGIFMIIFLAVKEMNIILAAPLATLFVIVFNQMDPISTLLGTEKLQFMGALGNYVMSYFAVFLLGSVLAELMKSSGATVSIADYILAKMGHDNPYRVMVAIFMIAAILTYGGISLFVAMFAIIPLARDLFKKLDISWSLIQTPVWLGIATITMTMLPGTPAIQNVIPIQYLGTSLTAAAIPSILGAIACTVWGLWYMKFALNRSIAKGETYATHTKDEEIILEDRELPSFGASILPLAVLVTIAIVGSVFGNEFWKTNVIYFALIVGILLAIVLFRSFIPNTMQALSVGAQGSIGPLFSTSSAVAFGAVVMAAPGFALFSEMLLGIPGGPEVQLTVLTAAMSGITGSTSGALGIVLPTYGQYFVDAGMHPEMVHRLASVAANILTDVPHGGAVITFLTLTKLNYKNGFKDLFTVVTIGAIISAVVIILSGAMFY</sequence>
<reference evidence="4 5" key="1">
    <citation type="submission" date="2019-11" db="EMBL/GenBank/DDBJ databases">
        <title>Characterisation of Fundicoccus ignavus gen. nov. sp. nov., a novel genus of the family Aerococcaceae isolated from bulk tank milk.</title>
        <authorList>
            <person name="Siebert A."/>
            <person name="Huptas C."/>
            <person name="Wenning M."/>
            <person name="Scherer S."/>
            <person name="Doll E.V."/>
        </authorList>
    </citation>
    <scope>NUCLEOTIDE SEQUENCE [LARGE SCALE GENOMIC DNA]</scope>
    <source>
        <strain evidence="2 5">DSM 109653</strain>
        <strain evidence="3 4">WS4759</strain>
    </source>
</reference>
<gene>
    <name evidence="3" type="ORF">GIY09_01450</name>
    <name evidence="2" type="ORF">GIY11_01645</name>
</gene>